<evidence type="ECO:0000313" key="4">
    <source>
        <dbReference type="Proteomes" id="UP000242791"/>
    </source>
</evidence>
<keyword evidence="3" id="KW-0723">Serine/threonine-protein kinase</keyword>
<dbReference type="VEuPathDB" id="FungiDB:ACJ73_01529"/>
<organism evidence="3 4">
    <name type="scientific">Blastomyces percursus</name>
    <dbReference type="NCBI Taxonomy" id="1658174"/>
    <lineage>
        <taxon>Eukaryota</taxon>
        <taxon>Fungi</taxon>
        <taxon>Dikarya</taxon>
        <taxon>Ascomycota</taxon>
        <taxon>Pezizomycotina</taxon>
        <taxon>Eurotiomycetes</taxon>
        <taxon>Eurotiomycetidae</taxon>
        <taxon>Onygenales</taxon>
        <taxon>Ajellomycetaceae</taxon>
        <taxon>Blastomyces</taxon>
    </lineage>
</organism>
<protein>
    <submittedName>
        <fullName evidence="3">Serine/threonine protein kinase</fullName>
    </submittedName>
</protein>
<gene>
    <name evidence="3" type="ORF">ACJ73_01529</name>
</gene>
<reference evidence="3 4" key="1">
    <citation type="submission" date="2015-08" db="EMBL/GenBank/DDBJ databases">
        <title>Emmonsia species relationships and genome sequence.</title>
        <authorList>
            <person name="Cuomo C.A."/>
            <person name="Schwartz I.S."/>
            <person name="Kenyon C."/>
            <person name="De Hoog G.S."/>
            <person name="Govender N.P."/>
            <person name="Botha A."/>
            <person name="Moreno L."/>
            <person name="De Vries M."/>
            <person name="Munoz J.F."/>
            <person name="Stielow J.B."/>
        </authorList>
    </citation>
    <scope>NUCLEOTIDE SEQUENCE [LARGE SCALE GENOMIC DNA]</scope>
    <source>
        <strain evidence="3 4">EI222</strain>
    </source>
</reference>
<dbReference type="PROSITE" id="PS50011">
    <property type="entry name" value="PROTEIN_KINASE_DOM"/>
    <property type="match status" value="1"/>
</dbReference>
<dbReference type="SUPFAM" id="SSF56112">
    <property type="entry name" value="Protein kinase-like (PK-like)"/>
    <property type="match status" value="1"/>
</dbReference>
<proteinExistence type="predicted"/>
<dbReference type="PANTHER" id="PTHR44329">
    <property type="entry name" value="SERINE/THREONINE-PROTEIN KINASE TNNI3K-RELATED"/>
    <property type="match status" value="1"/>
</dbReference>
<dbReference type="SMART" id="SM00220">
    <property type="entry name" value="S_TKc"/>
    <property type="match status" value="1"/>
</dbReference>
<accession>A0A1J9QF04</accession>
<dbReference type="GO" id="GO:0004674">
    <property type="term" value="F:protein serine/threonine kinase activity"/>
    <property type="evidence" value="ECO:0007669"/>
    <property type="project" value="UniProtKB-KW"/>
</dbReference>
<dbReference type="OrthoDB" id="4062651at2759"/>
<keyword evidence="3" id="KW-0418">Kinase</keyword>
<name>A0A1J9QF04_9EURO</name>
<evidence type="ECO:0000256" key="1">
    <source>
        <dbReference type="SAM" id="MobiDB-lite"/>
    </source>
</evidence>
<dbReference type="Proteomes" id="UP000242791">
    <property type="component" value="Unassembled WGS sequence"/>
</dbReference>
<feature type="domain" description="Protein kinase" evidence="2">
    <location>
        <begin position="188"/>
        <end position="509"/>
    </location>
</feature>
<evidence type="ECO:0000313" key="3">
    <source>
        <dbReference type="EMBL" id="OJD27089.1"/>
    </source>
</evidence>
<feature type="region of interest" description="Disordered" evidence="1">
    <location>
        <begin position="35"/>
        <end position="54"/>
    </location>
</feature>
<dbReference type="AlphaFoldDB" id="A0A1J9QF04"/>
<evidence type="ECO:0000259" key="2">
    <source>
        <dbReference type="PROSITE" id="PS50011"/>
    </source>
</evidence>
<keyword evidence="3" id="KW-0808">Transferase</keyword>
<dbReference type="STRING" id="1658174.A0A1J9QF04"/>
<keyword evidence="4" id="KW-1185">Reference proteome</keyword>
<dbReference type="EMBL" id="LGTZ01000140">
    <property type="protein sequence ID" value="OJD27089.1"/>
    <property type="molecule type" value="Genomic_DNA"/>
</dbReference>
<dbReference type="InterPro" id="IPR000719">
    <property type="entry name" value="Prot_kinase_dom"/>
</dbReference>
<dbReference type="Gene3D" id="1.10.510.10">
    <property type="entry name" value="Transferase(Phosphotransferase) domain 1"/>
    <property type="match status" value="1"/>
</dbReference>
<comment type="caution">
    <text evidence="3">The sequence shown here is derived from an EMBL/GenBank/DDBJ whole genome shotgun (WGS) entry which is preliminary data.</text>
</comment>
<dbReference type="GO" id="GO:0005524">
    <property type="term" value="F:ATP binding"/>
    <property type="evidence" value="ECO:0007669"/>
    <property type="project" value="InterPro"/>
</dbReference>
<sequence>MDLTNDVHRQYASATGPFSQLDHLINGSGPFDSSRFSADPHLDEEEPRSKFPDCLGPSLPPPTWKVFANFLLGRRWVILPDISPLHPLLITVRIPSHSDWPQQLLKPLQASASFHTSDSRVANLGISCYLAQVLTAWSARFDDFPRYFNSLPFGSEILVEEICVDLANVNVRLAASMWEDSSVSVDQLQKQWQLPPSSWPKIVDVKDLELLDILNENVALVRSERHFGEAVIFKSSPSAPAHIYHELRMLLTLPSSPHLVKPPLALVSIPDLCGRSAKIVGFILHYYSGASLARTLHTRMLNGTLEWHDQLRWARQVTSTLMFLNTAAQTFYSDLKPDNILLSPPKPGEADDIVLIDFEQNGAPNAWTAPEVIHIETLNLLSRVAPDPGVRESFRGMLVDLIGAKEYDPAGRYQNPSRGYHIAWPHLSASEREAAEVFALGKVLYCIFEGVESVTTSIMTSRPVEQELQFPHFIKTPPILRDLILACTFGAREHDRTAPFVVRVGNTLFPRGKSGLGGEPLGSARDVVETSQKLWMKLLTETGNFWAARTRLSNGIHTEQDLNVLSYLRRPTLNQVLCVLNSIDIE</sequence>
<dbReference type="InterPro" id="IPR051681">
    <property type="entry name" value="Ser/Thr_Kinases-Pseudokinases"/>
</dbReference>
<dbReference type="InterPro" id="IPR011009">
    <property type="entry name" value="Kinase-like_dom_sf"/>
</dbReference>